<name>A0A0D6MNV9_9PROT</name>
<accession>A0A0D6MNV9</accession>
<dbReference type="EMBL" id="BALE01000035">
    <property type="protein sequence ID" value="GAN54973.1"/>
    <property type="molecule type" value="Genomic_DNA"/>
</dbReference>
<evidence type="ECO:0000313" key="2">
    <source>
        <dbReference type="EMBL" id="GAN54973.1"/>
    </source>
</evidence>
<dbReference type="Proteomes" id="UP000032679">
    <property type="component" value="Unassembled WGS sequence"/>
</dbReference>
<dbReference type="RefSeq" id="WP_048849736.1">
    <property type="nucleotide sequence ID" value="NZ_BALE01000035.1"/>
</dbReference>
<comment type="caution">
    <text evidence="2">The sequence shown here is derived from an EMBL/GenBank/DDBJ whole genome shotgun (WGS) entry which is preliminary data.</text>
</comment>
<dbReference type="AlphaFoldDB" id="A0A0D6MNV9"/>
<gene>
    <name evidence="2" type="ORF">Tasa_035_008</name>
</gene>
<sequence>MRIDTAVGSAGSGTEMLGQHEAQTTKTDKNAAYNQDLEQGMDQVEQSDPMLFAKIMTDGHSGNGNQLVEDELQAYKEGDLTKEQAVDAVSGAQSLANDNGGGKINKHVKSDAEAALGGSYIKGGQTRAGHAILKFLEDISPLAQMIKGIKSKTSDGTQKESVLDAGQGALQSGVQQVMSDLSETDPALAQQFAKDAKSKDGNAMAEDLVAAGQESSTLGGSFSDSDAAMLGSQLGSMGKGKISSKDADAFQAEFGQGTIARGSSSASKGWDKFENGLGNFMSSLVSPVTDGVGAIDQFAKGNTSEGLKDLGGAFMGVASDAALIVAPEAAPEMEGAETAARAGEAGATAGAEAAEEGGTSVLQTIQNIASDGYDALDYASNVAGMAENNNGTGGGRLGLL</sequence>
<evidence type="ECO:0000313" key="3">
    <source>
        <dbReference type="Proteomes" id="UP000032679"/>
    </source>
</evidence>
<evidence type="ECO:0000256" key="1">
    <source>
        <dbReference type="SAM" id="MobiDB-lite"/>
    </source>
</evidence>
<proteinExistence type="predicted"/>
<keyword evidence="3" id="KW-1185">Reference proteome</keyword>
<dbReference type="STRING" id="1231623.Tasa_035_008"/>
<dbReference type="OrthoDB" id="7242036at2"/>
<feature type="region of interest" description="Disordered" evidence="1">
    <location>
        <begin position="1"/>
        <end position="28"/>
    </location>
</feature>
<organism evidence="2 3">
    <name type="scientific">Tanticharoenia sakaeratensis NBRC 103193</name>
    <dbReference type="NCBI Taxonomy" id="1231623"/>
    <lineage>
        <taxon>Bacteria</taxon>
        <taxon>Pseudomonadati</taxon>
        <taxon>Pseudomonadota</taxon>
        <taxon>Alphaproteobacteria</taxon>
        <taxon>Acetobacterales</taxon>
        <taxon>Acetobacteraceae</taxon>
        <taxon>Tanticharoenia</taxon>
    </lineage>
</organism>
<reference evidence="2 3" key="1">
    <citation type="submission" date="2012-10" db="EMBL/GenBank/DDBJ databases">
        <title>Genome sequencing of Tanticharoenia sakaeratensis NBRC 103193.</title>
        <authorList>
            <person name="Azuma Y."/>
            <person name="Hadano H."/>
            <person name="Hirakawa H."/>
            <person name="Matsushita K."/>
        </authorList>
    </citation>
    <scope>NUCLEOTIDE SEQUENCE [LARGE SCALE GENOMIC DNA]</scope>
    <source>
        <strain evidence="2 3">NBRC 103193</strain>
    </source>
</reference>
<protein>
    <submittedName>
        <fullName evidence="2">Uncharacterized protein</fullName>
    </submittedName>
</protein>